<sequence length="414" mass="47788">MNMNVTKWLRVYYNKITESIAFYPALIAIGFLLLSWGMLEIDFSEWGKELKSGLSWLSLKDASTARSIISTVAGALISLTVFSFSMVMIVLNQAASQMSNRVLTSMIENRFQQMVLGFYIGTIVYALFLLSTIRDVASGIYVPALSIYLLIFLTVIDIFLFIYFLDYVTQTVKYETVIDRVRKQTLHTMKNKFEQVKEEKLGWDKLPYVEIKSEESDYFQNFNEKKLLKIASKENLHISFLYKQATFLVKGMVFIRVYSKERIEEECLQEISSAVDFYSGQPIDKNADYGFRQLAEIAIKALSPGINDPGTAVIALNSLSNILSFKLYCNLPEIRKDDENIGRIHIPASSFQEMFERCIYPIWNYGKNDEYIQYELLHIIEQLKLTDFKNQYAGVFAKLMIKIENHIQAELDKS</sequence>
<feature type="transmembrane region" description="Helical" evidence="1">
    <location>
        <begin position="68"/>
        <end position="91"/>
    </location>
</feature>
<name>A0A7S9L1V8_9SPHI</name>
<keyword evidence="1" id="KW-0812">Transmembrane</keyword>
<feature type="transmembrane region" description="Helical" evidence="1">
    <location>
        <begin position="111"/>
        <end position="133"/>
    </location>
</feature>
<evidence type="ECO:0000256" key="1">
    <source>
        <dbReference type="SAM" id="Phobius"/>
    </source>
</evidence>
<proteinExistence type="predicted"/>
<keyword evidence="3" id="KW-1185">Reference proteome</keyword>
<keyword evidence="1" id="KW-0472">Membrane</keyword>
<organism evidence="2 3">
    <name type="scientific">Pedobacter endophyticus</name>
    <dbReference type="NCBI Taxonomy" id="2789740"/>
    <lineage>
        <taxon>Bacteria</taxon>
        <taxon>Pseudomonadati</taxon>
        <taxon>Bacteroidota</taxon>
        <taxon>Sphingobacteriia</taxon>
        <taxon>Sphingobacteriales</taxon>
        <taxon>Sphingobacteriaceae</taxon>
        <taxon>Pedobacter</taxon>
    </lineage>
</organism>
<dbReference type="EMBL" id="CP064939">
    <property type="protein sequence ID" value="QPH40601.1"/>
    <property type="molecule type" value="Genomic_DNA"/>
</dbReference>
<dbReference type="InterPro" id="IPR018723">
    <property type="entry name" value="DUF2254_membrane"/>
</dbReference>
<protein>
    <submittedName>
        <fullName evidence="2">DUF2254 domain-containing protein</fullName>
    </submittedName>
</protein>
<dbReference type="AlphaFoldDB" id="A0A7S9L1V8"/>
<gene>
    <name evidence="2" type="ORF">IZT61_04800</name>
</gene>
<accession>A0A7S9L1V8</accession>
<dbReference type="Pfam" id="PF10011">
    <property type="entry name" value="DUF2254"/>
    <property type="match status" value="1"/>
</dbReference>
<evidence type="ECO:0000313" key="3">
    <source>
        <dbReference type="Proteomes" id="UP000594759"/>
    </source>
</evidence>
<feature type="transmembrane region" description="Helical" evidence="1">
    <location>
        <begin position="20"/>
        <end position="39"/>
    </location>
</feature>
<dbReference type="Proteomes" id="UP000594759">
    <property type="component" value="Chromosome"/>
</dbReference>
<keyword evidence="1" id="KW-1133">Transmembrane helix</keyword>
<dbReference type="KEGG" id="pex:IZT61_04800"/>
<reference evidence="2 3" key="1">
    <citation type="submission" date="2020-11" db="EMBL/GenBank/DDBJ databases">
        <title>Pedobacter endophytica, an endophytic bacteria isolated form Carex pumila.</title>
        <authorList>
            <person name="Peng Y."/>
            <person name="Jiang L."/>
            <person name="Lee J."/>
        </authorList>
    </citation>
    <scope>NUCLEOTIDE SEQUENCE [LARGE SCALE GENOMIC DNA]</scope>
    <source>
        <strain evidence="2 3">JBR3-12</strain>
    </source>
</reference>
<feature type="transmembrane region" description="Helical" evidence="1">
    <location>
        <begin position="145"/>
        <end position="165"/>
    </location>
</feature>
<evidence type="ECO:0000313" key="2">
    <source>
        <dbReference type="EMBL" id="QPH40601.1"/>
    </source>
</evidence>